<evidence type="ECO:0000259" key="2">
    <source>
        <dbReference type="Pfam" id="PF12146"/>
    </source>
</evidence>
<comment type="caution">
    <text evidence="3">The sequence shown here is derived from an EMBL/GenBank/DDBJ whole genome shotgun (WGS) entry which is preliminary data.</text>
</comment>
<protein>
    <submittedName>
        <fullName evidence="3">Lysophospholipase</fullName>
    </submittedName>
</protein>
<feature type="region of interest" description="Disordered" evidence="1">
    <location>
        <begin position="307"/>
        <end position="326"/>
    </location>
</feature>
<gene>
    <name evidence="3" type="ORF">JYP53_10325</name>
</gene>
<feature type="compositionally biased region" description="Polar residues" evidence="1">
    <location>
        <begin position="314"/>
        <end position="326"/>
    </location>
</feature>
<evidence type="ECO:0000256" key="1">
    <source>
        <dbReference type="SAM" id="MobiDB-lite"/>
    </source>
</evidence>
<dbReference type="InterPro" id="IPR022742">
    <property type="entry name" value="Hydrolase_4"/>
</dbReference>
<dbReference type="PANTHER" id="PTHR11614">
    <property type="entry name" value="PHOSPHOLIPASE-RELATED"/>
    <property type="match status" value="1"/>
</dbReference>
<keyword evidence="4" id="KW-1185">Reference proteome</keyword>
<dbReference type="Gene3D" id="3.40.50.1820">
    <property type="entry name" value="alpha/beta hydrolase"/>
    <property type="match status" value="1"/>
</dbReference>
<organism evidence="3 4">
    <name type="scientific">Marinobacter daepoensis</name>
    <dbReference type="NCBI Taxonomy" id="262077"/>
    <lineage>
        <taxon>Bacteria</taxon>
        <taxon>Pseudomonadati</taxon>
        <taxon>Pseudomonadota</taxon>
        <taxon>Gammaproteobacteria</taxon>
        <taxon>Pseudomonadales</taxon>
        <taxon>Marinobacteraceae</taxon>
        <taxon>Marinobacter</taxon>
    </lineage>
</organism>
<dbReference type="InterPro" id="IPR029058">
    <property type="entry name" value="AB_hydrolase_fold"/>
</dbReference>
<dbReference type="InterPro" id="IPR051044">
    <property type="entry name" value="MAG_DAG_Lipase"/>
</dbReference>
<dbReference type="Pfam" id="PF12146">
    <property type="entry name" value="Hydrolase_4"/>
    <property type="match status" value="1"/>
</dbReference>
<name>A0ABS3BFJ7_9GAMM</name>
<dbReference type="RefSeq" id="WP_206557533.1">
    <property type="nucleotide sequence ID" value="NZ_JAFKDB010000015.1"/>
</dbReference>
<accession>A0ABS3BFJ7</accession>
<reference evidence="3 4" key="1">
    <citation type="submission" date="2021-02" db="EMBL/GenBank/DDBJ databases">
        <title>PHA producing bacteria isolated from coastal sediment in Guangdong, Shenzhen.</title>
        <authorList>
            <person name="Zheng W."/>
            <person name="Yu S."/>
            <person name="Huang Y."/>
        </authorList>
    </citation>
    <scope>NUCLEOTIDE SEQUENCE [LARGE SCALE GENOMIC DNA]</scope>
    <source>
        <strain evidence="3 4">TN21-5</strain>
    </source>
</reference>
<evidence type="ECO:0000313" key="3">
    <source>
        <dbReference type="EMBL" id="MBN7770293.1"/>
    </source>
</evidence>
<feature type="domain" description="Serine aminopeptidase S33" evidence="2">
    <location>
        <begin position="25"/>
        <end position="284"/>
    </location>
</feature>
<sequence length="326" mass="36399">MTVRPLTLNTPDGHTISGHEFLPVQPNGALVISHGMAEHEGRYHPLARWLAQEHQLLVITYNHRGHGCAASRKGCYADKDGWKKVVSDLSQVIEHAREQAPGLPINLLGHSMGSFIAQGYAQHHGDRLDTLILSATNRINRLQLCSLNLVSRMLALIQGKHRPSPLLNQLTFAQFNRAFRPNRTPCDWLSRDPEQVDLYLSDPLCGFPCSAGLWQDFSAGMLSLAPELWRRDLPVHLFSGTEDAVGEMGKGVRQHFQSIREAGVEQVTLRLFQDGRHEMLNETNRSDVWSYLSGLCRIRSTSDSTCNDIRHDTQSASSSPAQAEGR</sequence>
<dbReference type="SUPFAM" id="SSF53474">
    <property type="entry name" value="alpha/beta-Hydrolases"/>
    <property type="match status" value="1"/>
</dbReference>
<proteinExistence type="predicted"/>
<dbReference type="Proteomes" id="UP000664344">
    <property type="component" value="Unassembled WGS sequence"/>
</dbReference>
<dbReference type="EMBL" id="JAFKDB010000015">
    <property type="protein sequence ID" value="MBN7770293.1"/>
    <property type="molecule type" value="Genomic_DNA"/>
</dbReference>
<evidence type="ECO:0000313" key="4">
    <source>
        <dbReference type="Proteomes" id="UP000664344"/>
    </source>
</evidence>